<evidence type="ECO:0000259" key="3">
    <source>
        <dbReference type="Pfam" id="PF03632"/>
    </source>
</evidence>
<dbReference type="Gene3D" id="2.70.98.40">
    <property type="entry name" value="Glycoside hydrolase, family 65, N-terminal domain"/>
    <property type="match status" value="1"/>
</dbReference>
<gene>
    <name evidence="4" type="primary">athl1</name>
    <name evidence="4" type="ORF">DFA_10677</name>
</gene>
<dbReference type="InterPro" id="IPR012341">
    <property type="entry name" value="6hp_glycosidase-like_sf"/>
</dbReference>
<feature type="chain" id="PRO_5003316308" evidence="2">
    <location>
        <begin position="23"/>
        <end position="583"/>
    </location>
</feature>
<dbReference type="OrthoDB" id="200349at2759"/>
<dbReference type="InterPro" id="IPR037018">
    <property type="entry name" value="GH65_N"/>
</dbReference>
<dbReference type="Proteomes" id="UP000007797">
    <property type="component" value="Unassembled WGS sequence"/>
</dbReference>
<dbReference type="InterPro" id="IPR005195">
    <property type="entry name" value="Glyco_hydro_65_M"/>
</dbReference>
<dbReference type="AlphaFoldDB" id="F4QB32"/>
<dbReference type="GeneID" id="14866834"/>
<sequence length="583" mass="64799">MKKSITFIMIMIMCMVVNIVKGQPDWWNDRVNQGQILSTTVEPESSLMATVGNGYASYVVGGDFIYIGGIFNGPELSIKNVSHRAAFPNYQNIVVENSDVKLEYAGLDIENATYTRVFSFASSPSVTVEQVFYASQTDRNTLIQEITIDNTNGDGSFVLQLNNPTDLEVSDDLEIEVVYSDDTATQYLACIKQPEVNFTTCAAVTTATLNGTVEVSAGQKYTVYYVTAFYSNLEDSTGNNDLISVCAGIFKQIYSEIDQMLQIHKDAWAHLWQSDSSSTPPAICSGSKNYAFQSIVGMAEFWASRVLFDTDTQQYVINGVIPPDEYAIGVNNSVYTNVVASIALEWAIEAAQLIGKTESIPAGLWQTIADNIKIPFDSVNQRHPEYDGYKGQTIKQADVILLGFPLMYNMTPEVRQNDLAYYETVTNSQGPAMTHSMYTIGWLELGNTTKASESWPLSYANAQQPFKIWTETPTGGCVNFITGAGGWLQALLFGYGGLRIHQDQYYFYSPQLPPNTTSLKIRGFSYNSATFNMYWDDASVEIELTSPVSIHFFNLEYDGSVQRLHLNQPLKFDLGEFAITPII</sequence>
<dbReference type="Pfam" id="PF03632">
    <property type="entry name" value="Glyco_hydro_65m"/>
    <property type="match status" value="1"/>
</dbReference>
<organism evidence="4 5">
    <name type="scientific">Cavenderia fasciculata</name>
    <name type="common">Slime mold</name>
    <name type="synonym">Dictyostelium fasciculatum</name>
    <dbReference type="NCBI Taxonomy" id="261658"/>
    <lineage>
        <taxon>Eukaryota</taxon>
        <taxon>Amoebozoa</taxon>
        <taxon>Evosea</taxon>
        <taxon>Eumycetozoa</taxon>
        <taxon>Dictyostelia</taxon>
        <taxon>Acytosteliales</taxon>
        <taxon>Cavenderiaceae</taxon>
        <taxon>Cavenderia</taxon>
    </lineage>
</organism>
<keyword evidence="5" id="KW-1185">Reference proteome</keyword>
<dbReference type="EMBL" id="GL883027">
    <property type="protein sequence ID" value="EGG14804.1"/>
    <property type="molecule type" value="Genomic_DNA"/>
</dbReference>
<dbReference type="PANTHER" id="PTHR11051">
    <property type="entry name" value="GLYCOSYL HYDROLASE-RELATED"/>
    <property type="match status" value="1"/>
</dbReference>
<feature type="domain" description="Glycoside hydrolase family 65 central catalytic" evidence="3">
    <location>
        <begin position="289"/>
        <end position="390"/>
    </location>
</feature>
<evidence type="ECO:0000256" key="1">
    <source>
        <dbReference type="ARBA" id="ARBA00006768"/>
    </source>
</evidence>
<dbReference type="GO" id="GO:0005975">
    <property type="term" value="P:carbohydrate metabolic process"/>
    <property type="evidence" value="ECO:0007669"/>
    <property type="project" value="InterPro"/>
</dbReference>
<dbReference type="STRING" id="1054147.F4QB32"/>
<keyword evidence="2" id="KW-0732">Signal</keyword>
<reference evidence="5" key="1">
    <citation type="journal article" date="2011" name="Genome Res.">
        <title>Phylogeny-wide analysis of social amoeba genomes highlights ancient origins for complex intercellular communication.</title>
        <authorList>
            <person name="Heidel A.J."/>
            <person name="Lawal H.M."/>
            <person name="Felder M."/>
            <person name="Schilde C."/>
            <person name="Helps N.R."/>
            <person name="Tunggal B."/>
            <person name="Rivero F."/>
            <person name="John U."/>
            <person name="Schleicher M."/>
            <person name="Eichinger L."/>
            <person name="Platzer M."/>
            <person name="Noegel A.A."/>
            <person name="Schaap P."/>
            <person name="Gloeckner G."/>
        </authorList>
    </citation>
    <scope>NUCLEOTIDE SEQUENCE [LARGE SCALE GENOMIC DNA]</scope>
    <source>
        <strain evidence="5">SH3</strain>
    </source>
</reference>
<comment type="similarity">
    <text evidence="1">Belongs to the glycosyl hydrolase 65 family.</text>
</comment>
<dbReference type="SUPFAM" id="SSF48208">
    <property type="entry name" value="Six-hairpin glycosidases"/>
    <property type="match status" value="1"/>
</dbReference>
<accession>F4QB32</accession>
<evidence type="ECO:0000256" key="2">
    <source>
        <dbReference type="SAM" id="SignalP"/>
    </source>
</evidence>
<dbReference type="RefSeq" id="XP_004351320.1">
    <property type="nucleotide sequence ID" value="XM_004351268.1"/>
</dbReference>
<protein>
    <submittedName>
        <fullName evidence="4">Acid trehalase-like protein 1</fullName>
    </submittedName>
</protein>
<feature type="signal peptide" evidence="2">
    <location>
        <begin position="1"/>
        <end position="22"/>
    </location>
</feature>
<dbReference type="Gene3D" id="1.50.10.10">
    <property type="match status" value="1"/>
</dbReference>
<name>F4QB32_CACFS</name>
<evidence type="ECO:0000313" key="4">
    <source>
        <dbReference type="EMBL" id="EGG14804.1"/>
    </source>
</evidence>
<proteinExistence type="inferred from homology"/>
<dbReference type="PANTHER" id="PTHR11051:SF8">
    <property type="entry name" value="PROTEIN-GLUCOSYLGALACTOSYLHYDROXYLYSINE GLUCOSIDASE"/>
    <property type="match status" value="1"/>
</dbReference>
<dbReference type="Gene3D" id="2.60.420.10">
    <property type="entry name" value="Maltose phosphorylase, domain 3"/>
    <property type="match status" value="1"/>
</dbReference>
<dbReference type="KEGG" id="dfa:DFA_10677"/>
<dbReference type="InterPro" id="IPR008928">
    <property type="entry name" value="6-hairpin_glycosidase_sf"/>
</dbReference>
<dbReference type="GO" id="GO:0004553">
    <property type="term" value="F:hydrolase activity, hydrolyzing O-glycosyl compounds"/>
    <property type="evidence" value="ECO:0007669"/>
    <property type="project" value="TreeGrafter"/>
</dbReference>
<evidence type="ECO:0000313" key="5">
    <source>
        <dbReference type="Proteomes" id="UP000007797"/>
    </source>
</evidence>